<proteinExistence type="predicted"/>
<accession>A0A4Y8N234</accession>
<comment type="caution">
    <text evidence="1">The sequence shown here is derived from an EMBL/GenBank/DDBJ whole genome shotgun (WGS) entry which is preliminary data.</text>
</comment>
<name>A0A4Y8N234_9BURK</name>
<reference evidence="1 2" key="1">
    <citation type="submission" date="2019-03" db="EMBL/GenBank/DDBJ databases">
        <title>Complete Genome Sequence of Paraburkholderia dipogonis ICMP 19430T, a Nitrogen-fixing Symbiont of the South African Invasive Legume Dipogon lignosus in New Zealand.</title>
        <authorList>
            <person name="De Meyer S.E."/>
        </authorList>
    </citation>
    <scope>NUCLEOTIDE SEQUENCE [LARGE SCALE GENOMIC DNA]</scope>
    <source>
        <strain evidence="1 2">ICMP 19430</strain>
    </source>
</reference>
<dbReference type="AlphaFoldDB" id="A0A4Y8N234"/>
<protein>
    <recommendedName>
        <fullName evidence="3">MBL fold metallo-hydrolase</fullName>
    </recommendedName>
</protein>
<organism evidence="1 2">
    <name type="scientific">Paraburkholderia dipogonis</name>
    <dbReference type="NCBI Taxonomy" id="1211383"/>
    <lineage>
        <taxon>Bacteria</taxon>
        <taxon>Pseudomonadati</taxon>
        <taxon>Pseudomonadota</taxon>
        <taxon>Betaproteobacteria</taxon>
        <taxon>Burkholderiales</taxon>
        <taxon>Burkholderiaceae</taxon>
        <taxon>Paraburkholderia</taxon>
    </lineage>
</organism>
<dbReference type="Gene3D" id="3.60.15.10">
    <property type="entry name" value="Ribonuclease Z/Hydroxyacylglutathione hydrolase-like"/>
    <property type="match status" value="1"/>
</dbReference>
<dbReference type="Proteomes" id="UP000297385">
    <property type="component" value="Unassembled WGS sequence"/>
</dbReference>
<dbReference type="SUPFAM" id="SSF56281">
    <property type="entry name" value="Metallo-hydrolase/oxidoreductase"/>
    <property type="match status" value="1"/>
</dbReference>
<dbReference type="RefSeq" id="WP_134455784.1">
    <property type="nucleotide sequence ID" value="NZ_JBHMFL010000084.1"/>
</dbReference>
<dbReference type="EMBL" id="SNVI01000001">
    <property type="protein sequence ID" value="TFE43886.1"/>
    <property type="molecule type" value="Genomic_DNA"/>
</dbReference>
<dbReference type="GeneID" id="97307539"/>
<gene>
    <name evidence="1" type="ORF">E2553_01870</name>
</gene>
<sequence>MTKPFQQWKVLPHGKLTEVDENILTVTGELHMPLTDLPRRMTVARLNDSRLVIFSAIALDEDEMQALEDYGRPAFLVVPNDHHRLDAKIWKERYPLMQVVAPEGSRTKVEEAVHVDTTDPGFGDPNVQFVTVPGTRGHEAALVIRTPNGTTLVLNDLVGNIRHESGFGGWFLRMMGFAGNEPHIPKPVKLILVADKEALRAQLLEWAELQSLKRILVSHGSPIEDEPSQTLRALANSLA</sequence>
<dbReference type="InterPro" id="IPR036866">
    <property type="entry name" value="RibonucZ/Hydroxyglut_hydro"/>
</dbReference>
<evidence type="ECO:0000313" key="2">
    <source>
        <dbReference type="Proteomes" id="UP000297385"/>
    </source>
</evidence>
<evidence type="ECO:0000313" key="1">
    <source>
        <dbReference type="EMBL" id="TFE43886.1"/>
    </source>
</evidence>
<evidence type="ECO:0008006" key="3">
    <source>
        <dbReference type="Google" id="ProtNLM"/>
    </source>
</evidence>